<accession>A0A9K3NVN8</accession>
<gene>
    <name evidence="1" type="ORF">HanXRQr2_Chr03g0117381</name>
</gene>
<organism evidence="1 2">
    <name type="scientific">Helianthus annuus</name>
    <name type="common">Common sunflower</name>
    <dbReference type="NCBI Taxonomy" id="4232"/>
    <lineage>
        <taxon>Eukaryota</taxon>
        <taxon>Viridiplantae</taxon>
        <taxon>Streptophyta</taxon>
        <taxon>Embryophyta</taxon>
        <taxon>Tracheophyta</taxon>
        <taxon>Spermatophyta</taxon>
        <taxon>Magnoliopsida</taxon>
        <taxon>eudicotyledons</taxon>
        <taxon>Gunneridae</taxon>
        <taxon>Pentapetalae</taxon>
        <taxon>asterids</taxon>
        <taxon>campanulids</taxon>
        <taxon>Asterales</taxon>
        <taxon>Asteraceae</taxon>
        <taxon>Asteroideae</taxon>
        <taxon>Heliantheae alliance</taxon>
        <taxon>Heliantheae</taxon>
        <taxon>Helianthus</taxon>
    </lineage>
</organism>
<evidence type="ECO:0000313" key="1">
    <source>
        <dbReference type="EMBL" id="KAF5814987.1"/>
    </source>
</evidence>
<evidence type="ECO:0000313" key="2">
    <source>
        <dbReference type="Proteomes" id="UP000215914"/>
    </source>
</evidence>
<dbReference type="AlphaFoldDB" id="A0A9K3NVN8"/>
<dbReference type="Gramene" id="mRNA:HanXRQr2_Chr03g0117381">
    <property type="protein sequence ID" value="mRNA:HanXRQr2_Chr03g0117381"/>
    <property type="gene ID" value="HanXRQr2_Chr03g0117381"/>
</dbReference>
<proteinExistence type="predicted"/>
<reference evidence="1" key="1">
    <citation type="journal article" date="2017" name="Nature">
        <title>The sunflower genome provides insights into oil metabolism, flowering and Asterid evolution.</title>
        <authorList>
            <person name="Badouin H."/>
            <person name="Gouzy J."/>
            <person name="Grassa C.J."/>
            <person name="Murat F."/>
            <person name="Staton S.E."/>
            <person name="Cottret L."/>
            <person name="Lelandais-Briere C."/>
            <person name="Owens G.L."/>
            <person name="Carrere S."/>
            <person name="Mayjonade B."/>
            <person name="Legrand L."/>
            <person name="Gill N."/>
            <person name="Kane N.C."/>
            <person name="Bowers J.E."/>
            <person name="Hubner S."/>
            <person name="Bellec A."/>
            <person name="Berard A."/>
            <person name="Berges H."/>
            <person name="Blanchet N."/>
            <person name="Boniface M.C."/>
            <person name="Brunel D."/>
            <person name="Catrice O."/>
            <person name="Chaidir N."/>
            <person name="Claudel C."/>
            <person name="Donnadieu C."/>
            <person name="Faraut T."/>
            <person name="Fievet G."/>
            <person name="Helmstetter N."/>
            <person name="King M."/>
            <person name="Knapp S.J."/>
            <person name="Lai Z."/>
            <person name="Le Paslier M.C."/>
            <person name="Lippi Y."/>
            <person name="Lorenzon L."/>
            <person name="Mandel J.R."/>
            <person name="Marage G."/>
            <person name="Marchand G."/>
            <person name="Marquand E."/>
            <person name="Bret-Mestries E."/>
            <person name="Morien E."/>
            <person name="Nambeesan S."/>
            <person name="Nguyen T."/>
            <person name="Pegot-Espagnet P."/>
            <person name="Pouilly N."/>
            <person name="Raftis F."/>
            <person name="Sallet E."/>
            <person name="Schiex T."/>
            <person name="Thomas J."/>
            <person name="Vandecasteele C."/>
            <person name="Vares D."/>
            <person name="Vear F."/>
            <person name="Vautrin S."/>
            <person name="Crespi M."/>
            <person name="Mangin B."/>
            <person name="Burke J.M."/>
            <person name="Salse J."/>
            <person name="Munos S."/>
            <person name="Vincourt P."/>
            <person name="Rieseberg L.H."/>
            <person name="Langlade N.B."/>
        </authorList>
    </citation>
    <scope>NUCLEOTIDE SEQUENCE</scope>
    <source>
        <tissue evidence="1">Leaves</tissue>
    </source>
</reference>
<sequence length="44" mass="4926">MNCAFEMLMPIFSDNMCHSWNPESGSCPLSMINTNSYSQPQPPS</sequence>
<name>A0A9K3NVN8_HELAN</name>
<comment type="caution">
    <text evidence="1">The sequence shown here is derived from an EMBL/GenBank/DDBJ whole genome shotgun (WGS) entry which is preliminary data.</text>
</comment>
<keyword evidence="2" id="KW-1185">Reference proteome</keyword>
<dbReference type="Proteomes" id="UP000215914">
    <property type="component" value="Unassembled WGS sequence"/>
</dbReference>
<reference evidence="1" key="2">
    <citation type="submission" date="2020-06" db="EMBL/GenBank/DDBJ databases">
        <title>Helianthus annuus Genome sequencing and assembly Release 2.</title>
        <authorList>
            <person name="Gouzy J."/>
            <person name="Langlade N."/>
            <person name="Munos S."/>
        </authorList>
    </citation>
    <scope>NUCLEOTIDE SEQUENCE</scope>
    <source>
        <tissue evidence="1">Leaves</tissue>
    </source>
</reference>
<dbReference type="EMBL" id="MNCJ02000318">
    <property type="protein sequence ID" value="KAF5814987.1"/>
    <property type="molecule type" value="Genomic_DNA"/>
</dbReference>
<protein>
    <submittedName>
        <fullName evidence="1">Uncharacterized protein</fullName>
    </submittedName>
</protein>